<feature type="region of interest" description="Disordered" evidence="6">
    <location>
        <begin position="582"/>
        <end position="606"/>
    </location>
</feature>
<feature type="compositionally biased region" description="Polar residues" evidence="6">
    <location>
        <begin position="590"/>
        <end position="600"/>
    </location>
</feature>
<keyword evidence="5 7" id="KW-0472">Membrane</keyword>
<keyword evidence="9" id="KW-1185">Reference proteome</keyword>
<evidence type="ECO:0000256" key="7">
    <source>
        <dbReference type="SAM" id="Phobius"/>
    </source>
</evidence>
<feature type="transmembrane region" description="Helical" evidence="7">
    <location>
        <begin position="436"/>
        <end position="457"/>
    </location>
</feature>
<evidence type="ECO:0000256" key="2">
    <source>
        <dbReference type="ARBA" id="ARBA00022448"/>
    </source>
</evidence>
<feature type="transmembrane region" description="Helical" evidence="7">
    <location>
        <begin position="190"/>
        <end position="210"/>
    </location>
</feature>
<feature type="region of interest" description="Disordered" evidence="6">
    <location>
        <begin position="235"/>
        <end position="257"/>
    </location>
</feature>
<dbReference type="GO" id="GO:0012505">
    <property type="term" value="C:endomembrane system"/>
    <property type="evidence" value="ECO:0007669"/>
    <property type="project" value="UniProtKB-SubCell"/>
</dbReference>
<dbReference type="Gene3D" id="1.20.1250.20">
    <property type="entry name" value="MFS general substrate transporter like domains"/>
    <property type="match status" value="1"/>
</dbReference>
<feature type="transmembrane region" description="Helical" evidence="7">
    <location>
        <begin position="91"/>
        <end position="110"/>
    </location>
</feature>
<reference evidence="8 9" key="1">
    <citation type="submission" date="2019-07" db="EMBL/GenBank/DDBJ databases">
        <title>Draft genome assembly of a fouling barnacle, Amphibalanus amphitrite (Darwin, 1854): The first reference genome for Thecostraca.</title>
        <authorList>
            <person name="Kim W."/>
        </authorList>
    </citation>
    <scope>NUCLEOTIDE SEQUENCE [LARGE SCALE GENOMIC DNA]</scope>
    <source>
        <strain evidence="8">SNU_AA5</strain>
        <tissue evidence="8">Soma without cirri and trophi</tissue>
    </source>
</reference>
<feature type="transmembrane region" description="Helical" evidence="7">
    <location>
        <begin position="18"/>
        <end position="41"/>
    </location>
</feature>
<keyword evidence="4 7" id="KW-1133">Transmembrane helix</keyword>
<comment type="caution">
    <text evidence="8">The sequence shown here is derived from an EMBL/GenBank/DDBJ whole genome shotgun (WGS) entry which is preliminary data.</text>
</comment>
<dbReference type="EMBL" id="VIIS01001773">
    <property type="protein sequence ID" value="KAF0293086.1"/>
    <property type="molecule type" value="Genomic_DNA"/>
</dbReference>
<organism evidence="8 9">
    <name type="scientific">Amphibalanus amphitrite</name>
    <name type="common">Striped barnacle</name>
    <name type="synonym">Balanus amphitrite</name>
    <dbReference type="NCBI Taxonomy" id="1232801"/>
    <lineage>
        <taxon>Eukaryota</taxon>
        <taxon>Metazoa</taxon>
        <taxon>Ecdysozoa</taxon>
        <taxon>Arthropoda</taxon>
        <taxon>Crustacea</taxon>
        <taxon>Multicrustacea</taxon>
        <taxon>Cirripedia</taxon>
        <taxon>Thoracica</taxon>
        <taxon>Thoracicalcarea</taxon>
        <taxon>Balanomorpha</taxon>
        <taxon>Balanoidea</taxon>
        <taxon>Balanidae</taxon>
        <taxon>Amphibalaninae</taxon>
        <taxon>Amphibalanus</taxon>
    </lineage>
</organism>
<keyword evidence="2" id="KW-0813">Transport</keyword>
<evidence type="ECO:0000256" key="5">
    <source>
        <dbReference type="ARBA" id="ARBA00023136"/>
    </source>
</evidence>
<protein>
    <submittedName>
        <fullName evidence="8">Uncharacterized protein</fullName>
    </submittedName>
</protein>
<dbReference type="AlphaFoldDB" id="A0A6A4VF47"/>
<evidence type="ECO:0000256" key="4">
    <source>
        <dbReference type="ARBA" id="ARBA00022989"/>
    </source>
</evidence>
<feature type="transmembrane region" description="Helical" evidence="7">
    <location>
        <begin position="407"/>
        <end position="429"/>
    </location>
</feature>
<evidence type="ECO:0000256" key="3">
    <source>
        <dbReference type="ARBA" id="ARBA00022692"/>
    </source>
</evidence>
<feature type="compositionally biased region" description="Pro residues" evidence="6">
    <location>
        <begin position="293"/>
        <end position="305"/>
    </location>
</feature>
<proteinExistence type="predicted"/>
<dbReference type="Proteomes" id="UP000440578">
    <property type="component" value="Unassembled WGS sequence"/>
</dbReference>
<gene>
    <name evidence="8" type="ORF">FJT64_008986</name>
</gene>
<dbReference type="InterPro" id="IPR051068">
    <property type="entry name" value="MFS_Domain-Containing_Protein"/>
</dbReference>
<sequence>MCPQLTCVQSAGPRRRAVLFYVAAWLGWLLGGFEFGLMLVYDEPYLSFLNTPEERRQLVLAALLAAHAAAAGLAGLAVGLWADSVVETRSLVIMAALPQLLGATLSFFAATLGELIMARLLSGLGAGAAVAILCELLRVTPARLRVAALAGLAISRELGADVGPTVAQLLDRFPELPSDVVRHRATPWNAAGLLLLVCHLVYLLVLLVLYPDVTVQREAQLHRLRRLMYADETDADAAETDNPYATLTSDDDAPPDRYAQDAEAQLHALAVQFYEDDELSMEECCVGEEPAAEPRPPPTPSPAPGLPRTESDLAEIGYEFAHPDDPDGPAAQCRPLEGPYADAPEGEPGAVLARLVYAMQRSGERRSTLAHRLMRRMMRSWLRCASALSALLPHEEELGPVGVTPRWMLGMSAVMRLLTSGGLVLTVLLSDPLAAVSVASALAVMAAAHLGLGLALARLHAHRLDWDAPVPPSDMHLAWVWVLRVTLCAQGVAMALFEPVALSFFSQMVPKIRMGRGVSFWALATRFGVITGHFWTLPLSASLSEPTSGRANFLSPPSATDHRNRADLTRAMNIQTGLAMGDPSAGRMASQWTASGTQEHWTMDDP</sequence>
<name>A0A6A4VF47_AMPAM</name>
<feature type="transmembrane region" description="Helical" evidence="7">
    <location>
        <begin position="477"/>
        <end position="497"/>
    </location>
</feature>
<feature type="transmembrane region" description="Helical" evidence="7">
    <location>
        <begin position="116"/>
        <end position="134"/>
    </location>
</feature>
<dbReference type="InterPro" id="IPR036259">
    <property type="entry name" value="MFS_trans_sf"/>
</dbReference>
<evidence type="ECO:0000256" key="6">
    <source>
        <dbReference type="SAM" id="MobiDB-lite"/>
    </source>
</evidence>
<feature type="transmembrane region" description="Helical" evidence="7">
    <location>
        <begin position="518"/>
        <end position="537"/>
    </location>
</feature>
<evidence type="ECO:0000313" key="8">
    <source>
        <dbReference type="EMBL" id="KAF0293086.1"/>
    </source>
</evidence>
<evidence type="ECO:0000313" key="9">
    <source>
        <dbReference type="Proteomes" id="UP000440578"/>
    </source>
</evidence>
<dbReference type="PANTHER" id="PTHR23510">
    <property type="entry name" value="INNER MEMBRANE TRANSPORT PROTEIN YAJR"/>
    <property type="match status" value="1"/>
</dbReference>
<dbReference type="SUPFAM" id="SSF103473">
    <property type="entry name" value="MFS general substrate transporter"/>
    <property type="match status" value="1"/>
</dbReference>
<keyword evidence="3 7" id="KW-0812">Transmembrane</keyword>
<dbReference type="PANTHER" id="PTHR23510:SF3">
    <property type="entry name" value="MAJOR FACILITATOR SUPERFAMILY DOMAIN-CONTAINING PROTEIN 8"/>
    <property type="match status" value="1"/>
</dbReference>
<feature type="region of interest" description="Disordered" evidence="6">
    <location>
        <begin position="322"/>
        <end position="345"/>
    </location>
</feature>
<evidence type="ECO:0000256" key="1">
    <source>
        <dbReference type="ARBA" id="ARBA00004127"/>
    </source>
</evidence>
<feature type="region of interest" description="Disordered" evidence="6">
    <location>
        <begin position="287"/>
        <end position="309"/>
    </location>
</feature>
<comment type="subcellular location">
    <subcellularLocation>
        <location evidence="1">Endomembrane system</location>
        <topology evidence="1">Multi-pass membrane protein</topology>
    </subcellularLocation>
</comment>
<accession>A0A6A4VF47</accession>
<feature type="transmembrane region" description="Helical" evidence="7">
    <location>
        <begin position="61"/>
        <end position="82"/>
    </location>
</feature>